<dbReference type="CDD" id="cd03487">
    <property type="entry name" value="RT_Bac_retron_II"/>
    <property type="match status" value="1"/>
</dbReference>
<dbReference type="Pfam" id="PF00078">
    <property type="entry name" value="RVT_1"/>
    <property type="match status" value="1"/>
</dbReference>
<keyword evidence="7" id="KW-0051">Antiviral defense</keyword>
<evidence type="ECO:0000256" key="3">
    <source>
        <dbReference type="ARBA" id="ARBA00022695"/>
    </source>
</evidence>
<evidence type="ECO:0000313" key="12">
    <source>
        <dbReference type="Proteomes" id="UP000001317"/>
    </source>
</evidence>
<keyword evidence="3" id="KW-0548">Nucleotidyltransferase</keyword>
<keyword evidence="5" id="KW-0460">Magnesium</keyword>
<accession>B0TRC0</accession>
<evidence type="ECO:0000313" key="11">
    <source>
        <dbReference type="EMBL" id="ABZ75092.1"/>
    </source>
</evidence>
<evidence type="ECO:0000256" key="8">
    <source>
        <dbReference type="ARBA" id="ARBA00034120"/>
    </source>
</evidence>
<gene>
    <name evidence="11" type="ordered locus">Shal_0517</name>
</gene>
<dbReference type="PROSITE" id="PS50878">
    <property type="entry name" value="RT_POL"/>
    <property type="match status" value="1"/>
</dbReference>
<name>B0TRC0_SHEHH</name>
<keyword evidence="12" id="KW-1185">Reference proteome</keyword>
<evidence type="ECO:0000259" key="10">
    <source>
        <dbReference type="PROSITE" id="PS50878"/>
    </source>
</evidence>
<dbReference type="KEGG" id="shl:Shal_0517"/>
<dbReference type="GO" id="GO:0003964">
    <property type="term" value="F:RNA-directed DNA polymerase activity"/>
    <property type="evidence" value="ECO:0007669"/>
    <property type="project" value="UniProtKB-KW"/>
</dbReference>
<protein>
    <recommendedName>
        <fullName evidence="1">RNA-directed DNA polymerase</fullName>
        <ecNumber evidence="1">2.7.7.49</ecNumber>
    </recommendedName>
</protein>
<dbReference type="SUPFAM" id="SSF56672">
    <property type="entry name" value="DNA/RNA polymerases"/>
    <property type="match status" value="1"/>
</dbReference>
<keyword evidence="4" id="KW-0479">Metal-binding</keyword>
<comment type="catalytic activity">
    <reaction evidence="9">
        <text>DNA(n) + a 2'-deoxyribonucleoside 5'-triphosphate = DNA(n+1) + diphosphate</text>
        <dbReference type="Rhea" id="RHEA:22508"/>
        <dbReference type="Rhea" id="RHEA-COMP:17339"/>
        <dbReference type="Rhea" id="RHEA-COMP:17340"/>
        <dbReference type="ChEBI" id="CHEBI:33019"/>
        <dbReference type="ChEBI" id="CHEBI:61560"/>
        <dbReference type="ChEBI" id="CHEBI:173112"/>
        <dbReference type="EC" id="2.7.7.49"/>
    </reaction>
</comment>
<dbReference type="PRINTS" id="PR00866">
    <property type="entry name" value="RNADNAPOLMS"/>
</dbReference>
<dbReference type="InterPro" id="IPR051083">
    <property type="entry name" value="GrpII_Intron_Splice-Mob/Def"/>
</dbReference>
<evidence type="ECO:0000256" key="5">
    <source>
        <dbReference type="ARBA" id="ARBA00022842"/>
    </source>
</evidence>
<dbReference type="RefSeq" id="WP_012275646.1">
    <property type="nucleotide sequence ID" value="NC_010334.1"/>
</dbReference>
<dbReference type="eggNOG" id="COG3344">
    <property type="taxonomic scope" value="Bacteria"/>
</dbReference>
<dbReference type="InterPro" id="IPR043502">
    <property type="entry name" value="DNA/RNA_pol_sf"/>
</dbReference>
<dbReference type="InterPro" id="IPR000123">
    <property type="entry name" value="Reverse_transcriptase_msDNA"/>
</dbReference>
<feature type="domain" description="Reverse transcriptase" evidence="10">
    <location>
        <begin position="56"/>
        <end position="301"/>
    </location>
</feature>
<dbReference type="EMBL" id="CP000931">
    <property type="protein sequence ID" value="ABZ75092.1"/>
    <property type="molecule type" value="Genomic_DNA"/>
</dbReference>
<dbReference type="EC" id="2.7.7.49" evidence="1"/>
<evidence type="ECO:0000256" key="1">
    <source>
        <dbReference type="ARBA" id="ARBA00012493"/>
    </source>
</evidence>
<dbReference type="GO" id="GO:0046872">
    <property type="term" value="F:metal ion binding"/>
    <property type="evidence" value="ECO:0007669"/>
    <property type="project" value="UniProtKB-KW"/>
</dbReference>
<proteinExistence type="inferred from homology"/>
<dbReference type="GO" id="GO:0051607">
    <property type="term" value="P:defense response to virus"/>
    <property type="evidence" value="ECO:0007669"/>
    <property type="project" value="UniProtKB-KW"/>
</dbReference>
<comment type="similarity">
    <text evidence="8">Belongs to the bacterial reverse transcriptase family.</text>
</comment>
<keyword evidence="6 11" id="KW-0695">RNA-directed DNA polymerase</keyword>
<sequence>MESWSAHHLNKKALETLSNDEVKDLTFYARNLISKNTPVIFTLKHLSEIMEKRYTFLRSTVERKREHSNYKMFSISKRSGGRRFIHAVSNQLQPVQQWINTEILQKQKPHNASFAFHANGGIKKCAAMHCGARWILKFDISNFFYCINETDVYQFFVSLGYRPLLAFELARICTTLRLPIQHQKYIRSRNSSRLEYKFYYQPEGCRGVLPQGAPTSPMLSNLIATKLDEQLTQYALENGFTYTRYADDLAFSAIDLPEKKSIGKIQFEITGIMKAQGFKENEKKTSVAGPGSKKMILGLLVDGEQPRLSKQMYKKLDRYLYAIEKFGLDSVATHEKFDSTFGFYNHLCGYISFVKSVDAPRGEEFEKRMNNITPPWTSHP</sequence>
<dbReference type="AlphaFoldDB" id="B0TRC0"/>
<organism evidence="11 12">
    <name type="scientific">Shewanella halifaxensis (strain HAW-EB4)</name>
    <dbReference type="NCBI Taxonomy" id="458817"/>
    <lineage>
        <taxon>Bacteria</taxon>
        <taxon>Pseudomonadati</taxon>
        <taxon>Pseudomonadota</taxon>
        <taxon>Gammaproteobacteria</taxon>
        <taxon>Alteromonadales</taxon>
        <taxon>Shewanellaceae</taxon>
        <taxon>Shewanella</taxon>
    </lineage>
</organism>
<dbReference type="PANTHER" id="PTHR34047">
    <property type="entry name" value="NUCLEAR INTRON MATURASE 1, MITOCHONDRIAL-RELATED"/>
    <property type="match status" value="1"/>
</dbReference>
<dbReference type="Proteomes" id="UP000001317">
    <property type="component" value="Chromosome"/>
</dbReference>
<keyword evidence="2" id="KW-0808">Transferase</keyword>
<dbReference type="OrthoDB" id="7055795at2"/>
<evidence type="ECO:0000256" key="7">
    <source>
        <dbReference type="ARBA" id="ARBA00023118"/>
    </source>
</evidence>
<dbReference type="GO" id="GO:0003723">
    <property type="term" value="F:RNA binding"/>
    <property type="evidence" value="ECO:0007669"/>
    <property type="project" value="InterPro"/>
</dbReference>
<evidence type="ECO:0000256" key="2">
    <source>
        <dbReference type="ARBA" id="ARBA00022679"/>
    </source>
</evidence>
<reference evidence="11" key="1">
    <citation type="submission" date="2008-01" db="EMBL/GenBank/DDBJ databases">
        <title>Complete sequence of Shewanella halifaxensis HAW-EB4.</title>
        <authorList>
            <consortium name="US DOE Joint Genome Institute"/>
            <person name="Copeland A."/>
            <person name="Lucas S."/>
            <person name="Lapidus A."/>
            <person name="Glavina del Rio T."/>
            <person name="Dalin E."/>
            <person name="Tice H."/>
            <person name="Bruce D."/>
            <person name="Goodwin L."/>
            <person name="Pitluck S."/>
            <person name="Sims D."/>
            <person name="Brettin T."/>
            <person name="Detter J.C."/>
            <person name="Han C."/>
            <person name="Kuske C.R."/>
            <person name="Schmutz J."/>
            <person name="Larimer F."/>
            <person name="Land M."/>
            <person name="Hauser L."/>
            <person name="Kyrpides N."/>
            <person name="Kim E."/>
            <person name="Zhao J.-S."/>
            <person name="Richardson P."/>
        </authorList>
    </citation>
    <scope>NUCLEOTIDE SEQUENCE [LARGE SCALE GENOMIC DNA]</scope>
    <source>
        <strain evidence="11">HAW-EB4</strain>
    </source>
</reference>
<evidence type="ECO:0000256" key="6">
    <source>
        <dbReference type="ARBA" id="ARBA00022918"/>
    </source>
</evidence>
<dbReference type="InterPro" id="IPR000477">
    <property type="entry name" value="RT_dom"/>
</dbReference>
<evidence type="ECO:0000256" key="4">
    <source>
        <dbReference type="ARBA" id="ARBA00022723"/>
    </source>
</evidence>
<dbReference type="PANTHER" id="PTHR34047:SF7">
    <property type="entry name" value="RNA-DIRECTED DNA POLYMERASE"/>
    <property type="match status" value="1"/>
</dbReference>
<evidence type="ECO:0000256" key="9">
    <source>
        <dbReference type="ARBA" id="ARBA00048173"/>
    </source>
</evidence>
<dbReference type="HOGENOM" id="CLU_028398_2_0_6"/>